<feature type="domain" description="Thiolase N-terminal" evidence="8">
    <location>
        <begin position="4"/>
        <end position="260"/>
    </location>
</feature>
<keyword evidence="4 7" id="KW-0012">Acyltransferase</keyword>
<reference evidence="10 11" key="1">
    <citation type="submission" date="2023-07" db="EMBL/GenBank/DDBJ databases">
        <title>Sequencing the genomes of 1000 actinobacteria strains.</title>
        <authorList>
            <person name="Klenk H.-P."/>
        </authorList>
    </citation>
    <scope>NUCLEOTIDE SEQUENCE [LARGE SCALE GENOMIC DNA]</scope>
    <source>
        <strain evidence="10 11">DSM 19515</strain>
    </source>
</reference>
<accession>A0ABT9PG84</accession>
<name>A0ABT9PG84_9ACTO</name>
<dbReference type="CDD" id="cd00751">
    <property type="entry name" value="thiolase"/>
    <property type="match status" value="1"/>
</dbReference>
<sequence>MPAFIYDAVRTPFGKFGRALASVRPDDMLATTLKQLLERHPNLDPARVDEVIAGNANGAGEENRDVARMSWLLAGLPVSVPGVTVNRLCGSGVESVIQAARAVETGDADTVIACGVESMSRAPWVMLKPERAFPAGGASLESTSLGWRLINPKMPDQFTVSLGEGAEILADRYGISRTEQDEFATRSHRRATNAWDEGRYDAEIVSPGVDLERDETIRPDTSVEGLSKLRTAFRKENGTVTAGNASSLNDGAAAMVIGNEKLSEAMGDPLARIISRGVSGVSPEIFGIGPVESANMALERAGLTWSDIDLVELNEAFAAQALACMREWKDLDPDKVNVDGGAIAIGHPLGASGGRIVGHLAHSLKARGLRYGLATICIGVGQGLAVVIEAQ</sequence>
<evidence type="ECO:0000259" key="8">
    <source>
        <dbReference type="Pfam" id="PF00108"/>
    </source>
</evidence>
<proteinExistence type="inferred from homology"/>
<feature type="domain" description="Thiolase C-terminal" evidence="9">
    <location>
        <begin position="269"/>
        <end position="389"/>
    </location>
</feature>
<dbReference type="PIRSF" id="PIRSF000429">
    <property type="entry name" value="Ac-CoA_Ac_transf"/>
    <property type="match status" value="1"/>
</dbReference>
<evidence type="ECO:0000256" key="1">
    <source>
        <dbReference type="ARBA" id="ARBA00010982"/>
    </source>
</evidence>
<dbReference type="PANTHER" id="PTHR18919:SF107">
    <property type="entry name" value="ACETYL-COA ACETYLTRANSFERASE, CYTOSOLIC"/>
    <property type="match status" value="1"/>
</dbReference>
<comment type="similarity">
    <text evidence="1 7">Belongs to the thiolase-like superfamily. Thiolase family.</text>
</comment>
<protein>
    <recommendedName>
        <fullName evidence="6">Probable acetyl-CoA acetyltransferase</fullName>
        <ecNumber evidence="2">2.3.1.9</ecNumber>
    </recommendedName>
    <alternativeName>
        <fullName evidence="5">Acetoacetyl-CoA thiolase</fullName>
    </alternativeName>
</protein>
<gene>
    <name evidence="10" type="ORF">J2S45_000396</name>
</gene>
<dbReference type="GO" id="GO:0003988">
    <property type="term" value="F:acetyl-CoA C-acyltransferase activity"/>
    <property type="evidence" value="ECO:0007669"/>
    <property type="project" value="UniProtKB-EC"/>
</dbReference>
<organism evidence="10 11">
    <name type="scientific">Trueperella abortisuis</name>
    <dbReference type="NCBI Taxonomy" id="445930"/>
    <lineage>
        <taxon>Bacteria</taxon>
        <taxon>Bacillati</taxon>
        <taxon>Actinomycetota</taxon>
        <taxon>Actinomycetes</taxon>
        <taxon>Actinomycetales</taxon>
        <taxon>Actinomycetaceae</taxon>
        <taxon>Trueperella</taxon>
    </lineage>
</organism>
<dbReference type="PROSITE" id="PS00737">
    <property type="entry name" value="THIOLASE_2"/>
    <property type="match status" value="1"/>
</dbReference>
<dbReference type="InterPro" id="IPR020610">
    <property type="entry name" value="Thiolase_AS"/>
</dbReference>
<dbReference type="NCBIfam" id="TIGR01930">
    <property type="entry name" value="AcCoA-C-Actrans"/>
    <property type="match status" value="1"/>
</dbReference>
<comment type="caution">
    <text evidence="10">The sequence shown here is derived from an EMBL/GenBank/DDBJ whole genome shotgun (WGS) entry which is preliminary data.</text>
</comment>
<dbReference type="EMBL" id="JAUSQL010000001">
    <property type="protein sequence ID" value="MDP9831717.1"/>
    <property type="molecule type" value="Genomic_DNA"/>
</dbReference>
<dbReference type="RefSeq" id="WP_296931430.1">
    <property type="nucleotide sequence ID" value="NZ_JAUSQL010000001.1"/>
</dbReference>
<dbReference type="Proteomes" id="UP001230145">
    <property type="component" value="Unassembled WGS sequence"/>
</dbReference>
<dbReference type="InterPro" id="IPR020616">
    <property type="entry name" value="Thiolase_N"/>
</dbReference>
<dbReference type="InterPro" id="IPR020617">
    <property type="entry name" value="Thiolase_C"/>
</dbReference>
<dbReference type="Gene3D" id="3.40.47.10">
    <property type="match status" value="1"/>
</dbReference>
<evidence type="ECO:0000256" key="2">
    <source>
        <dbReference type="ARBA" id="ARBA00012705"/>
    </source>
</evidence>
<keyword evidence="11" id="KW-1185">Reference proteome</keyword>
<evidence type="ECO:0000256" key="4">
    <source>
        <dbReference type="ARBA" id="ARBA00023315"/>
    </source>
</evidence>
<dbReference type="InterPro" id="IPR020613">
    <property type="entry name" value="Thiolase_CS"/>
</dbReference>
<evidence type="ECO:0000256" key="5">
    <source>
        <dbReference type="ARBA" id="ARBA00030755"/>
    </source>
</evidence>
<evidence type="ECO:0000313" key="11">
    <source>
        <dbReference type="Proteomes" id="UP001230145"/>
    </source>
</evidence>
<evidence type="ECO:0000256" key="7">
    <source>
        <dbReference type="RuleBase" id="RU003557"/>
    </source>
</evidence>
<dbReference type="InterPro" id="IPR016039">
    <property type="entry name" value="Thiolase-like"/>
</dbReference>
<keyword evidence="3 7" id="KW-0808">Transferase</keyword>
<dbReference type="PROSITE" id="PS00099">
    <property type="entry name" value="THIOLASE_3"/>
    <property type="match status" value="1"/>
</dbReference>
<evidence type="ECO:0000256" key="6">
    <source>
        <dbReference type="ARBA" id="ARBA00040529"/>
    </source>
</evidence>
<dbReference type="SUPFAM" id="SSF53901">
    <property type="entry name" value="Thiolase-like"/>
    <property type="match status" value="2"/>
</dbReference>
<dbReference type="Pfam" id="PF00108">
    <property type="entry name" value="Thiolase_N"/>
    <property type="match status" value="1"/>
</dbReference>
<evidence type="ECO:0000259" key="9">
    <source>
        <dbReference type="Pfam" id="PF02803"/>
    </source>
</evidence>
<evidence type="ECO:0000313" key="10">
    <source>
        <dbReference type="EMBL" id="MDP9831717.1"/>
    </source>
</evidence>
<dbReference type="Pfam" id="PF02803">
    <property type="entry name" value="Thiolase_C"/>
    <property type="match status" value="1"/>
</dbReference>
<dbReference type="EC" id="2.3.1.9" evidence="2"/>
<dbReference type="PANTHER" id="PTHR18919">
    <property type="entry name" value="ACETYL-COA C-ACYLTRANSFERASE"/>
    <property type="match status" value="1"/>
</dbReference>
<evidence type="ECO:0000256" key="3">
    <source>
        <dbReference type="ARBA" id="ARBA00022679"/>
    </source>
</evidence>
<dbReference type="InterPro" id="IPR002155">
    <property type="entry name" value="Thiolase"/>
</dbReference>
<dbReference type="PROSITE" id="PS00098">
    <property type="entry name" value="THIOLASE_1"/>
    <property type="match status" value="1"/>
</dbReference>
<dbReference type="InterPro" id="IPR020615">
    <property type="entry name" value="Thiolase_acyl_enz_int_AS"/>
</dbReference>